<dbReference type="AlphaFoldDB" id="A0A081NVF8"/>
<dbReference type="PANTHER" id="PTHR11941:SF54">
    <property type="entry name" value="ENOYL-COA HYDRATASE, MITOCHONDRIAL"/>
    <property type="match status" value="1"/>
</dbReference>
<dbReference type="InterPro" id="IPR014748">
    <property type="entry name" value="Enoyl-CoA_hydra_C"/>
</dbReference>
<dbReference type="GO" id="GO:0006635">
    <property type="term" value="P:fatty acid beta-oxidation"/>
    <property type="evidence" value="ECO:0007669"/>
    <property type="project" value="TreeGrafter"/>
</dbReference>
<proteinExistence type="inferred from homology"/>
<dbReference type="Proteomes" id="UP000028123">
    <property type="component" value="Unassembled WGS sequence"/>
</dbReference>
<protein>
    <submittedName>
        <fullName evidence="3">Enoyl-CoA hydratase</fullName>
    </submittedName>
</protein>
<dbReference type="InterPro" id="IPR029045">
    <property type="entry name" value="ClpP/crotonase-like_dom_sf"/>
</dbReference>
<evidence type="ECO:0000256" key="1">
    <source>
        <dbReference type="ARBA" id="ARBA00005254"/>
    </source>
</evidence>
<dbReference type="eggNOG" id="COG1024">
    <property type="taxonomic scope" value="Bacteria"/>
</dbReference>
<dbReference type="InterPro" id="IPR001753">
    <property type="entry name" value="Enoyl-CoA_hydra/iso"/>
</dbReference>
<dbReference type="RefSeq" id="WP_036691199.1">
    <property type="nucleotide sequence ID" value="NZ_FYEP01000011.1"/>
</dbReference>
<evidence type="ECO:0000313" key="4">
    <source>
        <dbReference type="Proteomes" id="UP000028123"/>
    </source>
</evidence>
<name>A0A081NVF8_9BACL</name>
<dbReference type="SUPFAM" id="SSF52096">
    <property type="entry name" value="ClpP/crotonase"/>
    <property type="match status" value="1"/>
</dbReference>
<organism evidence="3 4">
    <name type="scientific">Paenibacillus tyrfis</name>
    <dbReference type="NCBI Taxonomy" id="1501230"/>
    <lineage>
        <taxon>Bacteria</taxon>
        <taxon>Bacillati</taxon>
        <taxon>Bacillota</taxon>
        <taxon>Bacilli</taxon>
        <taxon>Bacillales</taxon>
        <taxon>Paenibacillaceae</taxon>
        <taxon>Paenibacillus</taxon>
    </lineage>
</organism>
<accession>A0A081NVF8</accession>
<dbReference type="PANTHER" id="PTHR11941">
    <property type="entry name" value="ENOYL-COA HYDRATASE-RELATED"/>
    <property type="match status" value="1"/>
</dbReference>
<evidence type="ECO:0000313" key="3">
    <source>
        <dbReference type="EMBL" id="KEQ22431.1"/>
    </source>
</evidence>
<dbReference type="CDD" id="cd06558">
    <property type="entry name" value="crotonase-like"/>
    <property type="match status" value="1"/>
</dbReference>
<keyword evidence="2" id="KW-0456">Lyase</keyword>
<keyword evidence="4" id="KW-1185">Reference proteome</keyword>
<dbReference type="FunFam" id="3.90.226.10:FF:000009">
    <property type="entry name" value="Carnitinyl-CoA dehydratase"/>
    <property type="match status" value="1"/>
</dbReference>
<gene>
    <name evidence="3" type="ORF">ET33_23125</name>
</gene>
<dbReference type="Gene3D" id="1.10.12.10">
    <property type="entry name" value="Lyase 2-enoyl-coa Hydratase, Chain A, domain 2"/>
    <property type="match status" value="1"/>
</dbReference>
<dbReference type="GO" id="GO:0016829">
    <property type="term" value="F:lyase activity"/>
    <property type="evidence" value="ECO:0007669"/>
    <property type="project" value="UniProtKB-KW"/>
</dbReference>
<comment type="caution">
    <text evidence="3">The sequence shown here is derived from an EMBL/GenBank/DDBJ whole genome shotgun (WGS) entry which is preliminary data.</text>
</comment>
<comment type="similarity">
    <text evidence="1">Belongs to the enoyl-CoA hydratase/isomerase family.</text>
</comment>
<dbReference type="Gene3D" id="3.90.226.10">
    <property type="entry name" value="2-enoyl-CoA Hydratase, Chain A, domain 1"/>
    <property type="match status" value="1"/>
</dbReference>
<dbReference type="OrthoDB" id="254175at2"/>
<dbReference type="Pfam" id="PF00378">
    <property type="entry name" value="ECH_1"/>
    <property type="match status" value="1"/>
</dbReference>
<reference evidence="3 4" key="1">
    <citation type="submission" date="2014-06" db="EMBL/GenBank/DDBJ databases">
        <title>Draft genome sequence of Paenibacillus sp. MSt1.</title>
        <authorList>
            <person name="Aw Y.K."/>
            <person name="Ong K.S."/>
            <person name="Gan H.M."/>
            <person name="Lee S.M."/>
        </authorList>
    </citation>
    <scope>NUCLEOTIDE SEQUENCE [LARGE SCALE GENOMIC DNA]</scope>
    <source>
        <strain evidence="3 4">MSt1</strain>
    </source>
</reference>
<sequence length="261" mass="27902">MSHKDVVLYSIKNRIATIVLNRPESLNALNREVLEKLSAALEKAKKDQEVKAVIITGAGEKVFSAGADIKFLNSATPLEVRDLAKLAVEVTSKIESLGKVVVAALNGSALGGGLEIAESCMLRIAANHARLGHPEVRIGAVAGFGGTTRLPRLIGKGRAAELLLTGNSISAEEAYAFGLINRVVEPENLLLEAENLLQEILAQSPIAVTLTWEALHRGLNVTLEESAHLGADFFGLIASTEDFRTGTKAFIEKTKPEYKGK</sequence>
<evidence type="ECO:0000256" key="2">
    <source>
        <dbReference type="ARBA" id="ARBA00023239"/>
    </source>
</evidence>
<dbReference type="EMBL" id="JNVM01000038">
    <property type="protein sequence ID" value="KEQ22431.1"/>
    <property type="molecule type" value="Genomic_DNA"/>
</dbReference>